<accession>A0AAE9JXK5</accession>
<sequence>MIPLFIDLGRAVVLRSVELGINACSWGVMA</sequence>
<proteinExistence type="predicted"/>
<reference evidence="1" key="1">
    <citation type="submission" date="2021-12" db="EMBL/GenBank/DDBJ databases">
        <title>Genomes of temperate Yersinia enterocolitica phages.</title>
        <authorList>
            <person name="Hammerl J.A."/>
            <person name="Hertwig S."/>
        </authorList>
    </citation>
    <scope>NUCLEOTIDE SEQUENCE</scope>
</reference>
<dbReference type="EMBL" id="OM046628">
    <property type="protein sequence ID" value="UNA05959.1"/>
    <property type="molecule type" value="Genomic_DNA"/>
</dbReference>
<keyword evidence="2" id="KW-1185">Reference proteome</keyword>
<protein>
    <submittedName>
        <fullName evidence="1">Uncharacterized protein</fullName>
    </submittedName>
</protein>
<dbReference type="Proteomes" id="UP000829411">
    <property type="component" value="Segment"/>
</dbReference>
<evidence type="ECO:0000313" key="2">
    <source>
        <dbReference type="Proteomes" id="UP000829411"/>
    </source>
</evidence>
<organism evidence="1 2">
    <name type="scientific">Yersinia phage vB_YenM_201.16</name>
    <dbReference type="NCBI Taxonomy" id="2918921"/>
    <lineage>
        <taxon>Viruses</taxon>
        <taxon>Duplodnaviria</taxon>
        <taxon>Heunggongvirae</taxon>
        <taxon>Uroviricota</taxon>
        <taxon>Caudoviricetes</taxon>
        <taxon>Peduoviridae</taxon>
        <taxon>Duonihilunusvirus</taxon>
        <taxon>Duonihilunusvirus YenM20116</taxon>
    </lineage>
</organism>
<name>A0AAE9JXK5_9CAUD</name>
<evidence type="ECO:0000313" key="1">
    <source>
        <dbReference type="EMBL" id="UNA05959.1"/>
    </source>
</evidence>
<gene>
    <name evidence="1" type="ORF">vBYenM20116_016</name>
</gene>